<accession>A0A833URM3</accession>
<protein>
    <submittedName>
        <fullName evidence="1">Uncharacterized protein</fullName>
    </submittedName>
</protein>
<sequence length="69" mass="7919">MLQFTDLTNFKHFVDLEKITNVVIRPQNPNFVTAFHFECSQVFAATVNQETVNSIQQELENHGSTQHAL</sequence>
<proteinExistence type="predicted"/>
<evidence type="ECO:0000313" key="1">
    <source>
        <dbReference type="EMBL" id="KAF1026898.1"/>
    </source>
</evidence>
<dbReference type="Proteomes" id="UP000490535">
    <property type="component" value="Unassembled WGS sequence"/>
</dbReference>
<organism evidence="1 2">
    <name type="scientific">Acinetobacter bereziniae</name>
    <name type="common">Acinetobacter genomosp. 10</name>
    <dbReference type="NCBI Taxonomy" id="106648"/>
    <lineage>
        <taxon>Bacteria</taxon>
        <taxon>Pseudomonadati</taxon>
        <taxon>Pseudomonadota</taxon>
        <taxon>Gammaproteobacteria</taxon>
        <taxon>Moraxellales</taxon>
        <taxon>Moraxellaceae</taxon>
        <taxon>Acinetobacter</taxon>
    </lineage>
</organism>
<dbReference type="EMBL" id="WNDP01000016">
    <property type="protein sequence ID" value="KAF1026898.1"/>
    <property type="molecule type" value="Genomic_DNA"/>
</dbReference>
<reference evidence="2" key="1">
    <citation type="journal article" date="2020" name="MBio">
        <title>Horizontal gene transfer to a defensive symbiont with a reduced genome amongst a multipartite beetle microbiome.</title>
        <authorList>
            <person name="Waterworth S.C."/>
            <person name="Florez L.V."/>
            <person name="Rees E.R."/>
            <person name="Hertweck C."/>
            <person name="Kaltenpoth M."/>
            <person name="Kwan J.C."/>
        </authorList>
    </citation>
    <scope>NUCLEOTIDE SEQUENCE [LARGE SCALE GENOMIC DNA]</scope>
</reference>
<gene>
    <name evidence="1" type="ORF">GAK29_00982</name>
</gene>
<dbReference type="AlphaFoldDB" id="A0A833URM3"/>
<comment type="caution">
    <text evidence="1">The sequence shown here is derived from an EMBL/GenBank/DDBJ whole genome shotgun (WGS) entry which is preliminary data.</text>
</comment>
<evidence type="ECO:0000313" key="2">
    <source>
        <dbReference type="Proteomes" id="UP000490535"/>
    </source>
</evidence>
<name>A0A833URM3_ACIBZ</name>